<proteinExistence type="predicted"/>
<keyword evidence="3" id="KW-1185">Reference proteome</keyword>
<dbReference type="SUPFAM" id="SSF140566">
    <property type="entry name" value="FlgN-like"/>
    <property type="match status" value="1"/>
</dbReference>
<dbReference type="Proteomes" id="UP000050514">
    <property type="component" value="Unassembled WGS sequence"/>
</dbReference>
<name>A0A0P6XVN4_9CHLR</name>
<reference evidence="2 3" key="1">
    <citation type="submission" date="2015-07" db="EMBL/GenBank/DDBJ databases">
        <title>Draft genome of Bellilinea caldifistulae DSM 17877.</title>
        <authorList>
            <person name="Hemp J."/>
            <person name="Ward L.M."/>
            <person name="Pace L.A."/>
            <person name="Fischer W.W."/>
        </authorList>
    </citation>
    <scope>NUCLEOTIDE SEQUENCE [LARGE SCALE GENOMIC DNA]</scope>
    <source>
        <strain evidence="2 3">GOMI-1</strain>
    </source>
</reference>
<dbReference type="InterPro" id="IPR007809">
    <property type="entry name" value="FlgN-like"/>
</dbReference>
<sequence length="172" mass="19650">MVNHDHFCEYLIELEDTLVEQFRQIQRLIELTMMERQALLENSDDLMNIVEEKEVLLDRLGVLEDNRRKAVQKMALERGIVSDETSIAELLPHLEANDARRVSRLAEGITSLAREARQLNDYNQALAVTRLDWLQAAQVFLVGVVQPEPAYAPPYKARPAGEAANFGMDYRA</sequence>
<comment type="caution">
    <text evidence="2">The sequence shown here is derived from an EMBL/GenBank/DDBJ whole genome shotgun (WGS) entry which is preliminary data.</text>
</comment>
<organism evidence="2 3">
    <name type="scientific">Bellilinea caldifistulae</name>
    <dbReference type="NCBI Taxonomy" id="360411"/>
    <lineage>
        <taxon>Bacteria</taxon>
        <taxon>Bacillati</taxon>
        <taxon>Chloroflexota</taxon>
        <taxon>Anaerolineae</taxon>
        <taxon>Anaerolineales</taxon>
        <taxon>Anaerolineaceae</taxon>
        <taxon>Bellilinea</taxon>
    </lineage>
</organism>
<dbReference type="OrthoDB" id="9869810at2"/>
<dbReference type="EMBL" id="LGHJ01000009">
    <property type="protein sequence ID" value="KPL77515.1"/>
    <property type="molecule type" value="Genomic_DNA"/>
</dbReference>
<dbReference type="Gene3D" id="1.20.58.300">
    <property type="entry name" value="FlgN-like"/>
    <property type="match status" value="1"/>
</dbReference>
<dbReference type="AlphaFoldDB" id="A0A0P6XVN4"/>
<accession>A0A0P6XVN4</accession>
<dbReference type="InterPro" id="IPR036679">
    <property type="entry name" value="FlgN-like_sf"/>
</dbReference>
<dbReference type="Pfam" id="PF05130">
    <property type="entry name" value="FlgN"/>
    <property type="match status" value="1"/>
</dbReference>
<dbReference type="GO" id="GO:0044780">
    <property type="term" value="P:bacterial-type flagellum assembly"/>
    <property type="evidence" value="ECO:0007669"/>
    <property type="project" value="InterPro"/>
</dbReference>
<evidence type="ECO:0000313" key="2">
    <source>
        <dbReference type="EMBL" id="KPL77515.1"/>
    </source>
</evidence>
<dbReference type="STRING" id="360411.AC812_02925"/>
<dbReference type="RefSeq" id="WP_061913797.1">
    <property type="nucleotide sequence ID" value="NZ_DF967971.1"/>
</dbReference>
<evidence type="ECO:0000313" key="3">
    <source>
        <dbReference type="Proteomes" id="UP000050514"/>
    </source>
</evidence>
<gene>
    <name evidence="2" type="ORF">AC812_02925</name>
</gene>
<protein>
    <recommendedName>
        <fullName evidence="4">Flagellar protein FlgN</fullName>
    </recommendedName>
</protein>
<evidence type="ECO:0000256" key="1">
    <source>
        <dbReference type="ARBA" id="ARBA00022795"/>
    </source>
</evidence>
<keyword evidence="1" id="KW-1005">Bacterial flagellum biogenesis</keyword>
<evidence type="ECO:0008006" key="4">
    <source>
        <dbReference type="Google" id="ProtNLM"/>
    </source>
</evidence>